<dbReference type="AlphaFoldDB" id="A0A401H1J3"/>
<evidence type="ECO:0000313" key="1">
    <source>
        <dbReference type="EMBL" id="GBE88278.1"/>
    </source>
</evidence>
<gene>
    <name evidence="1" type="ORF">SCP_1300930</name>
</gene>
<dbReference type="RefSeq" id="XP_027619191.1">
    <property type="nucleotide sequence ID" value="XM_027763390.1"/>
</dbReference>
<proteinExistence type="predicted"/>
<organism evidence="1 2">
    <name type="scientific">Sparassis crispa</name>
    <dbReference type="NCBI Taxonomy" id="139825"/>
    <lineage>
        <taxon>Eukaryota</taxon>
        <taxon>Fungi</taxon>
        <taxon>Dikarya</taxon>
        <taxon>Basidiomycota</taxon>
        <taxon>Agaricomycotina</taxon>
        <taxon>Agaricomycetes</taxon>
        <taxon>Polyporales</taxon>
        <taxon>Sparassidaceae</taxon>
        <taxon>Sparassis</taxon>
    </lineage>
</organism>
<dbReference type="InParanoid" id="A0A401H1J3"/>
<dbReference type="Proteomes" id="UP000287166">
    <property type="component" value="Unassembled WGS sequence"/>
</dbReference>
<sequence>MYDYGPLPGSGFSEVIVQLDREGYLDLIKCAEILSVAKVTARRKLEHLHDGILPADLIESYAEVSNGVPVIALAEYPPLCQYDARSNTFHTPQMMRPLQPCGNCTWRKRYLYAGELPAVMDPDGFLAVTSMDVGLDLDVKPPRSGLHYWLDIFHAWTSTPPEQRMDWSRPIASIFMITYDLAQENRTQRYAVIFI</sequence>
<keyword evidence="2" id="KW-1185">Reference proteome</keyword>
<dbReference type="EMBL" id="BFAD01000013">
    <property type="protein sequence ID" value="GBE88278.1"/>
    <property type="molecule type" value="Genomic_DNA"/>
</dbReference>
<evidence type="ECO:0000313" key="2">
    <source>
        <dbReference type="Proteomes" id="UP000287166"/>
    </source>
</evidence>
<protein>
    <submittedName>
        <fullName evidence="1">Uncharacterized protein</fullName>
    </submittedName>
</protein>
<accession>A0A401H1J3</accession>
<reference evidence="1 2" key="1">
    <citation type="journal article" date="2018" name="Sci. Rep.">
        <title>Genome sequence of the cauliflower mushroom Sparassis crispa (Hanabiratake) and its association with beneficial usage.</title>
        <authorList>
            <person name="Kiyama R."/>
            <person name="Furutani Y."/>
            <person name="Kawaguchi K."/>
            <person name="Nakanishi T."/>
        </authorList>
    </citation>
    <scope>NUCLEOTIDE SEQUENCE [LARGE SCALE GENOMIC DNA]</scope>
</reference>
<comment type="caution">
    <text evidence="1">The sequence shown here is derived from an EMBL/GenBank/DDBJ whole genome shotgun (WGS) entry which is preliminary data.</text>
</comment>
<name>A0A401H1J3_9APHY</name>
<dbReference type="GeneID" id="38785195"/>